<dbReference type="Proteomes" id="UP000003688">
    <property type="component" value="Unassembled WGS sequence"/>
</dbReference>
<sequence length="136" mass="15810">MLQSCLRVINYHLLSFNCICNKIIAYDSKWSMNAPGLGAKAMEKTETTGRKWYSIKEAAEYLDVGEPTLYRWMRDGKITYRKVGDSTRFWQEDLDAVMEVFHSAKDVDRAREVCPICRHDELVEGKVQSTGLNYFR</sequence>
<name>B9XQ64_PEDPL</name>
<keyword evidence="3" id="KW-1185">Reference proteome</keyword>
<comment type="caution">
    <text evidence="2">The sequence shown here is derived from an EMBL/GenBank/DDBJ whole genome shotgun (WGS) entry which is preliminary data.</text>
</comment>
<evidence type="ECO:0000313" key="3">
    <source>
        <dbReference type="Proteomes" id="UP000003688"/>
    </source>
</evidence>
<organism evidence="2 3">
    <name type="scientific">Pedosphaera parvula (strain Ellin514)</name>
    <dbReference type="NCBI Taxonomy" id="320771"/>
    <lineage>
        <taxon>Bacteria</taxon>
        <taxon>Pseudomonadati</taxon>
        <taxon>Verrucomicrobiota</taxon>
        <taxon>Pedosphaerae</taxon>
        <taxon>Pedosphaerales</taxon>
        <taxon>Pedosphaeraceae</taxon>
        <taxon>Pedosphaera</taxon>
    </lineage>
</organism>
<dbReference type="InterPro" id="IPR010093">
    <property type="entry name" value="SinI_DNA-bd"/>
</dbReference>
<dbReference type="SUPFAM" id="SSF46955">
    <property type="entry name" value="Putative DNA-binding domain"/>
    <property type="match status" value="1"/>
</dbReference>
<dbReference type="InterPro" id="IPR009061">
    <property type="entry name" value="DNA-bd_dom_put_sf"/>
</dbReference>
<dbReference type="InterPro" id="IPR041657">
    <property type="entry name" value="HTH_17"/>
</dbReference>
<protein>
    <submittedName>
        <fullName evidence="2">DNA binding domain protein, excisionase family</fullName>
    </submittedName>
</protein>
<accession>B9XQ64</accession>
<dbReference type="Pfam" id="PF12728">
    <property type="entry name" value="HTH_17"/>
    <property type="match status" value="1"/>
</dbReference>
<evidence type="ECO:0000313" key="2">
    <source>
        <dbReference type="EMBL" id="EEF57982.1"/>
    </source>
</evidence>
<feature type="non-terminal residue" evidence="2">
    <location>
        <position position="136"/>
    </location>
</feature>
<proteinExistence type="predicted"/>
<evidence type="ECO:0000259" key="1">
    <source>
        <dbReference type="Pfam" id="PF12728"/>
    </source>
</evidence>
<gene>
    <name evidence="2" type="ORF">Cflav_PD0947</name>
</gene>
<dbReference type="AlphaFoldDB" id="B9XQ64"/>
<dbReference type="EMBL" id="ABOX02000052">
    <property type="protein sequence ID" value="EEF57982.1"/>
    <property type="molecule type" value="Genomic_DNA"/>
</dbReference>
<feature type="domain" description="Helix-turn-helix" evidence="1">
    <location>
        <begin position="52"/>
        <end position="99"/>
    </location>
</feature>
<reference evidence="2 3" key="1">
    <citation type="journal article" date="2011" name="J. Bacteriol.">
        <title>Genome sequence of 'Pedosphaera parvula' Ellin514, an aerobic Verrucomicrobial isolate from pasture soil.</title>
        <authorList>
            <person name="Kant R."/>
            <person name="van Passel M.W."/>
            <person name="Sangwan P."/>
            <person name="Palva A."/>
            <person name="Lucas S."/>
            <person name="Copeland A."/>
            <person name="Lapidus A."/>
            <person name="Glavina Del Rio T."/>
            <person name="Dalin E."/>
            <person name="Tice H."/>
            <person name="Bruce D."/>
            <person name="Goodwin L."/>
            <person name="Pitluck S."/>
            <person name="Chertkov O."/>
            <person name="Larimer F.W."/>
            <person name="Land M.L."/>
            <person name="Hauser L."/>
            <person name="Brettin T.S."/>
            <person name="Detter J.C."/>
            <person name="Han S."/>
            <person name="de Vos W.M."/>
            <person name="Janssen P.H."/>
            <person name="Smidt H."/>
        </authorList>
    </citation>
    <scope>NUCLEOTIDE SEQUENCE [LARGE SCALE GENOMIC DNA]</scope>
    <source>
        <strain evidence="2 3">Ellin514</strain>
    </source>
</reference>
<dbReference type="NCBIfam" id="TIGR01764">
    <property type="entry name" value="excise"/>
    <property type="match status" value="1"/>
</dbReference>
<dbReference type="GO" id="GO:0003677">
    <property type="term" value="F:DNA binding"/>
    <property type="evidence" value="ECO:0007669"/>
    <property type="project" value="InterPro"/>
</dbReference>